<dbReference type="OrthoDB" id="410198at2759"/>
<gene>
    <name evidence="2" type="ORF">BDW47DRAFT_103079</name>
</gene>
<keyword evidence="3" id="KW-1185">Reference proteome</keyword>
<dbReference type="AlphaFoldDB" id="A0A2I2FFQ5"/>
<dbReference type="Gene3D" id="3.40.630.30">
    <property type="match status" value="1"/>
</dbReference>
<dbReference type="InterPro" id="IPR000182">
    <property type="entry name" value="GNAT_dom"/>
</dbReference>
<evidence type="ECO:0000259" key="1">
    <source>
        <dbReference type="PROSITE" id="PS51186"/>
    </source>
</evidence>
<keyword evidence="2" id="KW-0012">Acyltransferase</keyword>
<organism evidence="2 3">
    <name type="scientific">Aspergillus candidus</name>
    <dbReference type="NCBI Taxonomy" id="41067"/>
    <lineage>
        <taxon>Eukaryota</taxon>
        <taxon>Fungi</taxon>
        <taxon>Dikarya</taxon>
        <taxon>Ascomycota</taxon>
        <taxon>Pezizomycotina</taxon>
        <taxon>Eurotiomycetes</taxon>
        <taxon>Eurotiomycetidae</taxon>
        <taxon>Eurotiales</taxon>
        <taxon>Aspergillaceae</taxon>
        <taxon>Aspergillus</taxon>
        <taxon>Aspergillus subgen. Circumdati</taxon>
    </lineage>
</organism>
<dbReference type="PANTHER" id="PTHR42791">
    <property type="entry name" value="GNAT FAMILY ACETYLTRANSFERASE"/>
    <property type="match status" value="1"/>
</dbReference>
<dbReference type="GeneID" id="36519150"/>
<dbReference type="PROSITE" id="PS51186">
    <property type="entry name" value="GNAT"/>
    <property type="match status" value="1"/>
</dbReference>
<feature type="domain" description="N-acetyltransferase" evidence="1">
    <location>
        <begin position="82"/>
        <end position="220"/>
    </location>
</feature>
<evidence type="ECO:0000313" key="2">
    <source>
        <dbReference type="EMBL" id="PLB39457.1"/>
    </source>
</evidence>
<dbReference type="STRING" id="41067.A0A2I2FFQ5"/>
<evidence type="ECO:0000313" key="3">
    <source>
        <dbReference type="Proteomes" id="UP000234585"/>
    </source>
</evidence>
<name>A0A2I2FFQ5_ASPCN</name>
<dbReference type="GO" id="GO:0016747">
    <property type="term" value="F:acyltransferase activity, transferring groups other than amino-acyl groups"/>
    <property type="evidence" value="ECO:0007669"/>
    <property type="project" value="InterPro"/>
</dbReference>
<dbReference type="InterPro" id="IPR052523">
    <property type="entry name" value="Trichothecene_AcTrans"/>
</dbReference>
<dbReference type="InterPro" id="IPR016181">
    <property type="entry name" value="Acyl_CoA_acyltransferase"/>
</dbReference>
<dbReference type="Pfam" id="PF13508">
    <property type="entry name" value="Acetyltransf_7"/>
    <property type="match status" value="1"/>
</dbReference>
<dbReference type="CDD" id="cd04301">
    <property type="entry name" value="NAT_SF"/>
    <property type="match status" value="1"/>
</dbReference>
<dbReference type="SUPFAM" id="SSF55729">
    <property type="entry name" value="Acyl-CoA N-acyltransferases (Nat)"/>
    <property type="match status" value="1"/>
</dbReference>
<dbReference type="EMBL" id="KZ559129">
    <property type="protein sequence ID" value="PLB39457.1"/>
    <property type="molecule type" value="Genomic_DNA"/>
</dbReference>
<accession>A0A2I2FFQ5</accession>
<proteinExistence type="predicted"/>
<keyword evidence="2" id="KW-0808">Transferase</keyword>
<reference evidence="2 3" key="1">
    <citation type="submission" date="2017-12" db="EMBL/GenBank/DDBJ databases">
        <authorList>
            <consortium name="DOE Joint Genome Institute"/>
            <person name="Haridas S."/>
            <person name="Kjaerbolling I."/>
            <person name="Vesth T.C."/>
            <person name="Frisvad J.C."/>
            <person name="Nybo J.L."/>
            <person name="Theobald S."/>
            <person name="Kuo A."/>
            <person name="Bowyer P."/>
            <person name="Matsuda Y."/>
            <person name="Mondo S."/>
            <person name="Lyhne E.K."/>
            <person name="Kogle M.E."/>
            <person name="Clum A."/>
            <person name="Lipzen A."/>
            <person name="Salamov A."/>
            <person name="Ngan C.Y."/>
            <person name="Daum C."/>
            <person name="Chiniquy J."/>
            <person name="Barry K."/>
            <person name="LaButti K."/>
            <person name="Simmons B.A."/>
            <person name="Magnuson J.K."/>
            <person name="Mortensen U.H."/>
            <person name="Larsen T.O."/>
            <person name="Grigoriev I.V."/>
            <person name="Baker S.E."/>
            <person name="Andersen M.R."/>
            <person name="Nordberg H.P."/>
            <person name="Cantor M.N."/>
            <person name="Hua S.X."/>
        </authorList>
    </citation>
    <scope>NUCLEOTIDE SEQUENCE [LARGE SCALE GENOMIC DNA]</scope>
    <source>
        <strain evidence="2 3">CBS 102.13</strain>
    </source>
</reference>
<dbReference type="RefSeq" id="XP_024673469.1">
    <property type="nucleotide sequence ID" value="XM_024811990.1"/>
</dbReference>
<protein>
    <submittedName>
        <fullName evidence="2">Acyl-CoA N-acyltransferase</fullName>
    </submittedName>
</protein>
<dbReference type="Proteomes" id="UP000234585">
    <property type="component" value="Unassembled WGS sequence"/>
</dbReference>
<sequence length="242" mass="27385">MTYTIHPLTLEDIPEIFAMAQKSFFKANRHLYNPYPCPPSSYAQLLQGQLDLFSARHPNTALKAVDDATGHIVGAAGWGVHAEDEPVTQTLEETVEARMQPRVPELCEDVFRGVYTAMNEGRREVIGIEEEGKVVRFKKRVELQFLYTHPEYQRRGIGSALLKRFLEETGDMGLVFYLQATDDGRPLYEKIGFEVVLKRTYLFEDGDGDAEPYNISFMVKSPMMKTLCISSEGLHSPETTIA</sequence>
<dbReference type="PANTHER" id="PTHR42791:SF2">
    <property type="entry name" value="N-ACETYLTRANSFERASE DOMAIN-CONTAINING PROTEIN"/>
    <property type="match status" value="1"/>
</dbReference>